<accession>S3CNI5</accession>
<keyword evidence="2" id="KW-1133">Transmembrane helix</keyword>
<feature type="compositionally biased region" description="Basic and acidic residues" evidence="1">
    <location>
        <begin position="90"/>
        <end position="99"/>
    </location>
</feature>
<evidence type="ECO:0000256" key="2">
    <source>
        <dbReference type="SAM" id="Phobius"/>
    </source>
</evidence>
<dbReference type="KEGG" id="glz:GLAREA_02648"/>
<reference evidence="3 4" key="1">
    <citation type="journal article" date="2013" name="BMC Genomics">
        <title>Genomics-driven discovery of the pneumocandin biosynthetic gene cluster in the fungus Glarea lozoyensis.</title>
        <authorList>
            <person name="Chen L."/>
            <person name="Yue Q."/>
            <person name="Zhang X."/>
            <person name="Xiang M."/>
            <person name="Wang C."/>
            <person name="Li S."/>
            <person name="Che Y."/>
            <person name="Ortiz-Lopez F.J."/>
            <person name="Bills G.F."/>
            <person name="Liu X."/>
            <person name="An Z."/>
        </authorList>
    </citation>
    <scope>NUCLEOTIDE SEQUENCE [LARGE SCALE GENOMIC DNA]</scope>
    <source>
        <strain evidence="4">ATCC 20868 / MF5171</strain>
    </source>
</reference>
<evidence type="ECO:0000313" key="4">
    <source>
        <dbReference type="Proteomes" id="UP000016922"/>
    </source>
</evidence>
<evidence type="ECO:0000313" key="3">
    <source>
        <dbReference type="EMBL" id="EPE26734.1"/>
    </source>
</evidence>
<evidence type="ECO:0000256" key="1">
    <source>
        <dbReference type="SAM" id="MobiDB-lite"/>
    </source>
</evidence>
<feature type="compositionally biased region" description="Pro residues" evidence="1">
    <location>
        <begin position="64"/>
        <end position="75"/>
    </location>
</feature>
<dbReference type="Proteomes" id="UP000016922">
    <property type="component" value="Unassembled WGS sequence"/>
</dbReference>
<dbReference type="GeneID" id="19461704"/>
<gene>
    <name evidence="3" type="ORF">GLAREA_02648</name>
</gene>
<feature type="region of interest" description="Disordered" evidence="1">
    <location>
        <begin position="1"/>
        <end position="99"/>
    </location>
</feature>
<proteinExistence type="predicted"/>
<dbReference type="EMBL" id="KE145370">
    <property type="protein sequence ID" value="EPE26734.1"/>
    <property type="molecule type" value="Genomic_DNA"/>
</dbReference>
<organism evidence="3 4">
    <name type="scientific">Glarea lozoyensis (strain ATCC 20868 / MF5171)</name>
    <dbReference type="NCBI Taxonomy" id="1116229"/>
    <lineage>
        <taxon>Eukaryota</taxon>
        <taxon>Fungi</taxon>
        <taxon>Dikarya</taxon>
        <taxon>Ascomycota</taxon>
        <taxon>Pezizomycotina</taxon>
        <taxon>Leotiomycetes</taxon>
        <taxon>Helotiales</taxon>
        <taxon>Helotiaceae</taxon>
        <taxon>Glarea</taxon>
    </lineage>
</organism>
<keyword evidence="4" id="KW-1185">Reference proteome</keyword>
<feature type="compositionally biased region" description="Polar residues" evidence="1">
    <location>
        <begin position="20"/>
        <end position="31"/>
    </location>
</feature>
<sequence length="136" mass="15085">MTGSSQNPETPGLEVDTRKAQSLISQQNSPLPTTPNIPPQNPSLSPLPPAYRPPQDPFSHTYPPRNPSGNPPPDPFSYTRPTYPTYSSYHKPEWEDRDYGTRKEQNGNCTNIVIGVVIVHVIVGVVVLVVRLTRNN</sequence>
<dbReference type="AlphaFoldDB" id="S3CNI5"/>
<dbReference type="RefSeq" id="XP_008085924.1">
    <property type="nucleotide sequence ID" value="XM_008087733.1"/>
</dbReference>
<protein>
    <submittedName>
        <fullName evidence="3">Uncharacterized protein</fullName>
    </submittedName>
</protein>
<feature type="transmembrane region" description="Helical" evidence="2">
    <location>
        <begin position="112"/>
        <end position="132"/>
    </location>
</feature>
<dbReference type="HOGENOM" id="CLU_1875641_0_0_1"/>
<keyword evidence="2" id="KW-0472">Membrane</keyword>
<keyword evidence="2" id="KW-0812">Transmembrane</keyword>
<feature type="compositionally biased region" description="Low complexity" evidence="1">
    <location>
        <begin position="76"/>
        <end position="89"/>
    </location>
</feature>
<feature type="compositionally biased region" description="Pro residues" evidence="1">
    <location>
        <begin position="32"/>
        <end position="56"/>
    </location>
</feature>
<name>S3CNI5_GLAL2</name>